<sequence length="796" mass="91834">MPIENLNNLYRMPAQNRSAGIYYRLDTIPSRRILQHTLPRLDNVIYPFNSIPSDYNPDRVGSYNPLELKFSSDPEEDTKVKGLMAELFDGCSRYMDYDELAKIDTAMALMHYGHQNQKRDSGDPYSTHLLKVTLPLVQKYQMDWETIASALCHDLLEDSDMNGYPVTKKDLEKFLSSNVAETVDILSKVRFESLVREEYVDKITRAELLKSLHYNPRVAVIKTYDRIHNLETIISVPDPISREQKALETLRYYVPLANFLGLYDEAQKLARLALDVTEPELVMKIEKVQEDFTALVSEVNPETGMSYLDEVRDRIANVLGRNPKNIKLYISDIFSVYNNLFGAKTPDTSHCFLRVDLEFNSKEKWLDYAWLARLHLSADKSKDFDMEESINLESVREKILSNRLNSLEFYMRTNFALRSRLKFNFYPQGGIKIAQTPITDLYYHEAAGSQNEKDKQTKIRHLNSLRKWEQITLNLGTDIDEMETSEISQRLDRLDPNKKEIIEKSADDKLRTWYIDSGSTVLDFIVYKLYDSETGSVLPLLKIESIKVNGQLVTPDYMLKPRDEISYTLSDSVIFKLRWIRALKTSPDEVKEHFKIYFRERLLGPDAEKVKNDLFDEAIRLLSSQMKQELLVPIERSELVRKLNKGDQLMYDIALDEINDEVLDDISQELADYQRANVRVLNLFFLGDSKGLDSKVSGMISGKGINFFRHIASGPVIKGGHAKLIYVIDLGDPLNQGINDEEIKKIFGIVIKKLVKNRKLYFSRGAIEDFSQLNSHTIFFRETERFTAESGSAAAF</sequence>
<protein>
    <submittedName>
        <fullName evidence="2">(P)ppGpp synthetase I, SpoT/RelA</fullName>
    </submittedName>
</protein>
<dbReference type="AlphaFoldDB" id="A0A0G1CED0"/>
<dbReference type="Pfam" id="PF13328">
    <property type="entry name" value="HD_4"/>
    <property type="match status" value="1"/>
</dbReference>
<evidence type="ECO:0000313" key="2">
    <source>
        <dbReference type="EMBL" id="KKS48003.1"/>
    </source>
</evidence>
<dbReference type="PROSITE" id="PS50889">
    <property type="entry name" value="S4"/>
    <property type="match status" value="1"/>
</dbReference>
<organism evidence="2 3">
    <name type="scientific">Candidatus Gottesmanbacteria bacterium GW2011_GWA2_42_18</name>
    <dbReference type="NCBI Taxonomy" id="1618442"/>
    <lineage>
        <taxon>Bacteria</taxon>
        <taxon>Candidatus Gottesmaniibacteriota</taxon>
    </lineage>
</organism>
<evidence type="ECO:0000313" key="3">
    <source>
        <dbReference type="Proteomes" id="UP000034320"/>
    </source>
</evidence>
<dbReference type="Proteomes" id="UP000034320">
    <property type="component" value="Unassembled WGS sequence"/>
</dbReference>
<reference evidence="2 3" key="1">
    <citation type="journal article" date="2015" name="Nature">
        <title>rRNA introns, odd ribosomes, and small enigmatic genomes across a large radiation of phyla.</title>
        <authorList>
            <person name="Brown C.T."/>
            <person name="Hug L.A."/>
            <person name="Thomas B.C."/>
            <person name="Sharon I."/>
            <person name="Castelle C.J."/>
            <person name="Singh A."/>
            <person name="Wilkins M.J."/>
            <person name="Williams K.H."/>
            <person name="Banfield J.F."/>
        </authorList>
    </citation>
    <scope>NUCLEOTIDE SEQUENCE [LARGE SCALE GENOMIC DNA]</scope>
</reference>
<dbReference type="PANTHER" id="PTHR43061:SF1">
    <property type="entry name" value="GTP DIPHOSPHOKINASE RSH1, CHLOROPLASTIC-RELATED"/>
    <property type="match status" value="1"/>
</dbReference>
<comment type="caution">
    <text evidence="2">The sequence shown here is derived from an EMBL/GenBank/DDBJ whole genome shotgun (WGS) entry which is preliminary data.</text>
</comment>
<dbReference type="GO" id="GO:0003723">
    <property type="term" value="F:RNA binding"/>
    <property type="evidence" value="ECO:0007669"/>
    <property type="project" value="UniProtKB-KW"/>
</dbReference>
<proteinExistence type="predicted"/>
<gene>
    <name evidence="2" type="ORF">UV09_C0001G0035</name>
</gene>
<dbReference type="Gene3D" id="1.10.3210.10">
    <property type="entry name" value="Hypothetical protein af1432"/>
    <property type="match status" value="1"/>
</dbReference>
<dbReference type="PANTHER" id="PTHR43061">
    <property type="entry name" value="GTP DIPHOSPHOKINASE RSH1, CHLOROPLASTIC-RELATED"/>
    <property type="match status" value="1"/>
</dbReference>
<evidence type="ECO:0000256" key="1">
    <source>
        <dbReference type="PROSITE-ProRule" id="PRU00182"/>
    </source>
</evidence>
<accession>A0A0G1CED0</accession>
<keyword evidence="1" id="KW-0694">RNA-binding</keyword>
<dbReference type="EMBL" id="LCDD01000001">
    <property type="protein sequence ID" value="KKS48003.1"/>
    <property type="molecule type" value="Genomic_DNA"/>
</dbReference>
<name>A0A0G1CED0_9BACT</name>
<dbReference type="SUPFAM" id="SSF109604">
    <property type="entry name" value="HD-domain/PDEase-like"/>
    <property type="match status" value="1"/>
</dbReference>